<dbReference type="PRINTS" id="PR00723">
    <property type="entry name" value="SUBTILISIN"/>
</dbReference>
<keyword evidence="5 6" id="KW-0720">Serine protease</keyword>
<accession>A0A2W1LNS6</accession>
<dbReference type="PROSITE" id="PS51892">
    <property type="entry name" value="SUBTILASE"/>
    <property type="match status" value="1"/>
</dbReference>
<dbReference type="InterPro" id="IPR036852">
    <property type="entry name" value="Peptidase_S8/S53_dom_sf"/>
</dbReference>
<dbReference type="InterPro" id="IPR034202">
    <property type="entry name" value="Subtilisin_Carlsberg-like"/>
</dbReference>
<evidence type="ECO:0000256" key="7">
    <source>
        <dbReference type="SAM" id="MobiDB-lite"/>
    </source>
</evidence>
<dbReference type="Gene3D" id="3.40.50.200">
    <property type="entry name" value="Peptidase S8/S53 domain"/>
    <property type="match status" value="1"/>
</dbReference>
<dbReference type="InterPro" id="IPR023828">
    <property type="entry name" value="Peptidase_S8_Ser-AS"/>
</dbReference>
<keyword evidence="10" id="KW-1185">Reference proteome</keyword>
<comment type="caution">
    <text evidence="9">The sequence shown here is derived from an EMBL/GenBank/DDBJ whole genome shotgun (WGS) entry which is preliminary data.</text>
</comment>
<name>A0A2W1LNS6_9BACL</name>
<evidence type="ECO:0000313" key="10">
    <source>
        <dbReference type="Proteomes" id="UP000249522"/>
    </source>
</evidence>
<evidence type="ECO:0000256" key="4">
    <source>
        <dbReference type="ARBA" id="ARBA00022801"/>
    </source>
</evidence>
<dbReference type="PANTHER" id="PTHR43806">
    <property type="entry name" value="PEPTIDASE S8"/>
    <property type="match status" value="1"/>
</dbReference>
<keyword evidence="2 6" id="KW-0645">Protease</keyword>
<evidence type="ECO:0000256" key="2">
    <source>
        <dbReference type="ARBA" id="ARBA00022670"/>
    </source>
</evidence>
<dbReference type="AlphaFoldDB" id="A0A2W1LNS6"/>
<dbReference type="PROSITE" id="PS00137">
    <property type="entry name" value="SUBTILASE_HIS"/>
    <property type="match status" value="1"/>
</dbReference>
<dbReference type="Pfam" id="PF00082">
    <property type="entry name" value="Peptidase_S8"/>
    <property type="match status" value="1"/>
</dbReference>
<dbReference type="GO" id="GO:0046872">
    <property type="term" value="F:metal ion binding"/>
    <property type="evidence" value="ECO:0007669"/>
    <property type="project" value="UniProtKB-KW"/>
</dbReference>
<evidence type="ECO:0000259" key="8">
    <source>
        <dbReference type="Pfam" id="PF00082"/>
    </source>
</evidence>
<gene>
    <name evidence="9" type="ORF">DNH61_22825</name>
</gene>
<proteinExistence type="inferred from homology"/>
<organism evidence="9 10">
    <name type="scientific">Paenibacillus sambharensis</name>
    <dbReference type="NCBI Taxonomy" id="1803190"/>
    <lineage>
        <taxon>Bacteria</taxon>
        <taxon>Bacillati</taxon>
        <taxon>Bacillota</taxon>
        <taxon>Bacilli</taxon>
        <taxon>Bacillales</taxon>
        <taxon>Paenibacillaceae</taxon>
        <taxon>Paenibacillus</taxon>
    </lineage>
</organism>
<dbReference type="Proteomes" id="UP000249522">
    <property type="component" value="Unassembled WGS sequence"/>
</dbReference>
<dbReference type="InterPro" id="IPR015500">
    <property type="entry name" value="Peptidase_S8_subtilisin-rel"/>
</dbReference>
<evidence type="ECO:0000256" key="5">
    <source>
        <dbReference type="ARBA" id="ARBA00022825"/>
    </source>
</evidence>
<feature type="active site" description="Charge relay system" evidence="6">
    <location>
        <position position="144"/>
    </location>
</feature>
<evidence type="ECO:0000256" key="3">
    <source>
        <dbReference type="ARBA" id="ARBA00022723"/>
    </source>
</evidence>
<dbReference type="OrthoDB" id="9798386at2"/>
<dbReference type="InterPro" id="IPR022398">
    <property type="entry name" value="Peptidase_S8_His-AS"/>
</dbReference>
<evidence type="ECO:0000256" key="1">
    <source>
        <dbReference type="ARBA" id="ARBA00011073"/>
    </source>
</evidence>
<reference evidence="9 10" key="1">
    <citation type="submission" date="2018-06" db="EMBL/GenBank/DDBJ databases">
        <title>Paenibacillus imtechensis sp. nov.</title>
        <authorList>
            <person name="Pinnaka A.K."/>
            <person name="Singh H."/>
            <person name="Kaur M."/>
        </authorList>
    </citation>
    <scope>NUCLEOTIDE SEQUENCE [LARGE SCALE GENOMIC DNA]</scope>
    <source>
        <strain evidence="9 10">SMB1</strain>
    </source>
</reference>
<dbReference type="InterPro" id="IPR000209">
    <property type="entry name" value="Peptidase_S8/S53_dom"/>
</dbReference>
<feature type="compositionally biased region" description="Polar residues" evidence="7">
    <location>
        <begin position="418"/>
        <end position="429"/>
    </location>
</feature>
<dbReference type="PROSITE" id="PS51257">
    <property type="entry name" value="PROKAR_LIPOPROTEIN"/>
    <property type="match status" value="1"/>
</dbReference>
<feature type="active site" description="Charge relay system" evidence="6">
    <location>
        <position position="329"/>
    </location>
</feature>
<feature type="region of interest" description="Disordered" evidence="7">
    <location>
        <begin position="410"/>
        <end position="429"/>
    </location>
</feature>
<dbReference type="EMBL" id="QKRB01000057">
    <property type="protein sequence ID" value="PZD93461.1"/>
    <property type="molecule type" value="Genomic_DNA"/>
</dbReference>
<keyword evidence="3" id="KW-0479">Metal-binding</keyword>
<dbReference type="GO" id="GO:0006508">
    <property type="term" value="P:proteolysis"/>
    <property type="evidence" value="ECO:0007669"/>
    <property type="project" value="UniProtKB-KW"/>
</dbReference>
<dbReference type="PROSITE" id="PS00138">
    <property type="entry name" value="SUBTILASE_SER"/>
    <property type="match status" value="1"/>
</dbReference>
<dbReference type="InterPro" id="IPR050131">
    <property type="entry name" value="Peptidase_S8_subtilisin-like"/>
</dbReference>
<keyword evidence="4 6" id="KW-0378">Hydrolase</keyword>
<dbReference type="CDD" id="cd07477">
    <property type="entry name" value="Peptidases_S8_Subtilisin_subset"/>
    <property type="match status" value="1"/>
</dbReference>
<dbReference type="SUPFAM" id="SSF52743">
    <property type="entry name" value="Subtilisin-like"/>
    <property type="match status" value="1"/>
</dbReference>
<evidence type="ECO:0000256" key="6">
    <source>
        <dbReference type="PROSITE-ProRule" id="PRU01240"/>
    </source>
</evidence>
<dbReference type="GO" id="GO:0004252">
    <property type="term" value="F:serine-type endopeptidase activity"/>
    <property type="evidence" value="ECO:0007669"/>
    <property type="project" value="UniProtKB-UniRule"/>
</dbReference>
<sequence>MSLDRNCGGETMNSLSQLISSCACRSRNRHGERRLFAFKSLRSYRTCLRELRTAGYRPHKQLDEQGIFSLTIDKRRSLREIARHTGIRYVEKDVKARAHSLRRKTPSIRASGNTGRAPWNIQQVQAPLVWPLTRGSGIRLAVLDTGIAAHPDLKIAGGINTINGRSYRDDNGHGTHVAGIAAGTGFKRLKGMAPRISLYAVKVLDESGSGYVSDIVEGIDWCIRNRVQVMNLSLGLPPGEDSQALREAVRRALRHGIVIISSAGNEGKSAESLDAPARYAGVLAVAASTKKGKIAGFSSRGSGLACAAPGLNIRSTWLRGGYKTMSGTSMAAPHAAGGAALLLARMPRLLPHQISRAFGISAKKLGFNVRAQGAGLLQTADALMRARAAANRVVQRPGSQGQACRQLIRKPFGGRNRPTPTLFIQQGKR</sequence>
<comment type="similarity">
    <text evidence="1 6">Belongs to the peptidase S8 family.</text>
</comment>
<protein>
    <submittedName>
        <fullName evidence="9">Peptidase S8</fullName>
    </submittedName>
</protein>
<evidence type="ECO:0000313" key="9">
    <source>
        <dbReference type="EMBL" id="PZD93461.1"/>
    </source>
</evidence>
<dbReference type="PANTHER" id="PTHR43806:SF11">
    <property type="entry name" value="CEREVISIN-RELATED"/>
    <property type="match status" value="1"/>
</dbReference>
<feature type="domain" description="Peptidase S8/S53" evidence="8">
    <location>
        <begin position="135"/>
        <end position="366"/>
    </location>
</feature>
<feature type="active site" description="Charge relay system" evidence="6">
    <location>
        <position position="173"/>
    </location>
</feature>